<comment type="catalytic activity">
    <reaction evidence="1">
        <text>Hydrolysis of terminal, non-reducing beta-D-mannose residues in beta-D-mannosides.</text>
        <dbReference type="EC" id="3.2.1.25"/>
    </reaction>
</comment>
<evidence type="ECO:0000256" key="14">
    <source>
        <dbReference type="SAM" id="MobiDB-lite"/>
    </source>
</evidence>
<evidence type="ECO:0000256" key="12">
    <source>
        <dbReference type="ARBA" id="ARBA00041069"/>
    </source>
</evidence>
<dbReference type="EMBL" id="JACMRX010000004">
    <property type="protein sequence ID" value="KAF7991954.1"/>
    <property type="molecule type" value="Genomic_DNA"/>
</dbReference>
<dbReference type="OrthoDB" id="2866996at2759"/>
<comment type="pathway">
    <text evidence="3">Glycan metabolism; N-glycan degradation.</text>
</comment>
<evidence type="ECO:0000313" key="19">
    <source>
        <dbReference type="EMBL" id="KAF7991954.1"/>
    </source>
</evidence>
<evidence type="ECO:0000259" key="18">
    <source>
        <dbReference type="Pfam" id="PF22666"/>
    </source>
</evidence>
<feature type="domain" description="Beta-mannosidase Ig-fold" evidence="16">
    <location>
        <begin position="1399"/>
        <end position="1462"/>
    </location>
</feature>
<dbReference type="Pfam" id="PF17753">
    <property type="entry name" value="Ig_mannosidase"/>
    <property type="match status" value="1"/>
</dbReference>
<dbReference type="InterPro" id="IPR017853">
    <property type="entry name" value="GH"/>
</dbReference>
<feature type="compositionally biased region" description="Basic and acidic residues" evidence="14">
    <location>
        <begin position="454"/>
        <end position="482"/>
    </location>
</feature>
<evidence type="ECO:0000256" key="7">
    <source>
        <dbReference type="ARBA" id="ARBA00022801"/>
    </source>
</evidence>
<protein>
    <recommendedName>
        <fullName evidence="12">Beta-mannosidase B</fullName>
        <ecNumber evidence="5">3.2.1.25</ecNumber>
    </recommendedName>
    <alternativeName>
        <fullName evidence="10">Mannanase</fullName>
    </alternativeName>
    <alternativeName>
        <fullName evidence="13">Mannanase B</fullName>
    </alternativeName>
</protein>
<keyword evidence="9" id="KW-0326">Glycosidase</keyword>
<keyword evidence="20" id="KW-1185">Reference proteome</keyword>
<feature type="compositionally biased region" description="Basic and acidic residues" evidence="14">
    <location>
        <begin position="490"/>
        <end position="510"/>
    </location>
</feature>
<feature type="compositionally biased region" description="Acidic residues" evidence="14">
    <location>
        <begin position="304"/>
        <end position="314"/>
    </location>
</feature>
<dbReference type="FunFam" id="3.20.20.80:FF:000050">
    <property type="entry name" value="Beta-mannosidase B"/>
    <property type="match status" value="1"/>
</dbReference>
<dbReference type="SUPFAM" id="SSF49785">
    <property type="entry name" value="Galactose-binding domain-like"/>
    <property type="match status" value="1"/>
</dbReference>
<dbReference type="Pfam" id="PF22666">
    <property type="entry name" value="Glyco_hydro_2_N2"/>
    <property type="match status" value="1"/>
</dbReference>
<dbReference type="PANTHER" id="PTHR43730:SF1">
    <property type="entry name" value="BETA-MANNOSIDASE"/>
    <property type="match status" value="1"/>
</dbReference>
<dbReference type="InterPro" id="IPR041625">
    <property type="entry name" value="Beta-mannosidase_Ig"/>
</dbReference>
<name>A0A835CQN0_APHGI</name>
<evidence type="ECO:0000256" key="13">
    <source>
        <dbReference type="ARBA" id="ARBA00041614"/>
    </source>
</evidence>
<organism evidence="19 20">
    <name type="scientific">Aphidius gifuensis</name>
    <name type="common">Parasitoid wasp</name>
    <dbReference type="NCBI Taxonomy" id="684658"/>
    <lineage>
        <taxon>Eukaryota</taxon>
        <taxon>Metazoa</taxon>
        <taxon>Ecdysozoa</taxon>
        <taxon>Arthropoda</taxon>
        <taxon>Hexapoda</taxon>
        <taxon>Insecta</taxon>
        <taxon>Pterygota</taxon>
        <taxon>Neoptera</taxon>
        <taxon>Endopterygota</taxon>
        <taxon>Hymenoptera</taxon>
        <taxon>Apocrita</taxon>
        <taxon>Ichneumonoidea</taxon>
        <taxon>Braconidae</taxon>
        <taxon>Aphidiinae</taxon>
        <taxon>Aphidius</taxon>
    </lineage>
</organism>
<evidence type="ECO:0000256" key="8">
    <source>
        <dbReference type="ARBA" id="ARBA00023180"/>
    </source>
</evidence>
<dbReference type="EC" id="3.2.1.25" evidence="5"/>
<sequence>MSDSIGTRHKMSIKDNHMKAKLSELGMYEEGMRREEMEQLLMALDSSKNDTLSQSTAGDVSPPSLEADSCLKRQTSVEYDDQTPTRNQRPCESKSQDDNTIVDSDEDIFDHKIDNNDKNNTINRATSTPSYANMLLQKNVNNRTMKMFAKIDNSNNELRRMDPLDHEDIPYKPLLPLRTNNPPTKQTRITLINKRPIIPLEEYEKIKKHLDDVITQWNKWELETSDEAEFRWGAPIQVRQTAKTDPYNFGDDDDDDDNTFQSQAKRPKNNNMNANNLASLRNRPPMRRKGIGPGTSQQKKYDSNEDDDGDEEWYGEGKKNEINKSFEIPEGEYIRKIPPPSRAKYVRSRKTNAKSNPLQITKQNNKGNKKVDVEEMDISESPKKPTKGPLKDDQITDLINDDDDDDDDEQNNTPDDVIDDNDEDETKLAKARSLIPAHNKLNLSLTILKNKQKSLKDQELRAQEEERINKEKEEAAKREKLNARMTKNNNLEREKEEERRLRKEKEDKYRQSFPKIGGVSDRNELKSDGDTIPKNVKKVNCPICNKLFPEADVAAHASTCNEFSDGNQQEPDVELVGTSSASSSKHVCGICNNYSTNNINDYADHQHNCNFKIHSRDGEGINTSIPQDSYSIIPREQIDDPLVDDNDLIQRWIGNSSRIILVFHGVDTFGKILLNDNIIGYTSNMFIRYVFDVKKYIKKDRNTLTVILDSPIKKATEAFENQSKNYTVYPTCVPSSYKGECHVNHIRKMQASFSWDWGPAIPSSGIWRDVEIVAVKDATIIDHTIDVYLDKNNKWIINVTVGLEVVSNSPTKPVEGILEVILIIDDQPKQAAELISCSKNISISSGVNETVVSVSLTVDESKILRWWPNGYGKQNLYKLNTTLTTSSSSSSITKTKRIGFRTVELVQKPLANGLSFYFNINGISIFAKGSNMIPTSIFIQQSNNKTIREHLLRYSKEANMNMMRIWGGGIYETDEFYDIADEYGIMIWQDFMFACSMYPTNEEFIESVKIEVKQNLWRLKTHVSIVIWAGNNENEAALYGNWYGTKDSKIYRDDYIKLYVDTIKLEINKYDLTRPYIVSSPTNGKYSDDNDYVKTDPYLLIYGDTHRYNYFLDGWDILTYEIPRFSSEYGFQSYPSIVTLGQASKKPNEDLVLDSKFLKHRQHLLGGDQYMKLLIAKNLNIPKTNNSKQDFESYVYLSQVNQAQAMKVQTESYRQTKSSINDAGEGMTMGALYWQLNDVWAAPTWSSIDYIGRWKLLHHYAVNFFAPVIVSSRVTLANDIVIYIITDLLTDLGDCFIDVNVYKLWNNIQTNYYTFKVPGIYVGANKAIEVTTLSVDELMKRGNCTDDNCIFELVLKNQSGKQLAPVNYAYPVSPKHIDLPACKLIASIDSSRQQHNEFYDKHRVTVKSACSQLFVQFDAGGYFTGRFSDNGFHMLHGDKKKLYFYIDKSKNIENIIQTFTLVALGQIYQNPMLTNDICLDCLN</sequence>
<dbReference type="InterPro" id="IPR036156">
    <property type="entry name" value="Beta-gal/glucu_dom_sf"/>
</dbReference>
<dbReference type="InterPro" id="IPR013783">
    <property type="entry name" value="Ig-like_fold"/>
</dbReference>
<proteinExistence type="inferred from homology"/>
<comment type="caution">
    <text evidence="19">The sequence shown here is derived from an EMBL/GenBank/DDBJ whole genome shotgun (WGS) entry which is preliminary data.</text>
</comment>
<gene>
    <name evidence="19" type="ORF">HCN44_010755</name>
</gene>
<dbReference type="GO" id="GO:0006516">
    <property type="term" value="P:glycoprotein catabolic process"/>
    <property type="evidence" value="ECO:0007669"/>
    <property type="project" value="TreeGrafter"/>
</dbReference>
<keyword evidence="7" id="KW-0378">Hydrolase</keyword>
<dbReference type="Gene3D" id="2.60.40.10">
    <property type="entry name" value="Immunoglobulins"/>
    <property type="match status" value="2"/>
</dbReference>
<keyword evidence="6" id="KW-0964">Secreted</keyword>
<dbReference type="InterPro" id="IPR050887">
    <property type="entry name" value="Beta-mannosidase_GH2"/>
</dbReference>
<dbReference type="SUPFAM" id="SSF49303">
    <property type="entry name" value="beta-Galactosidase/glucuronidase domain"/>
    <property type="match status" value="2"/>
</dbReference>
<evidence type="ECO:0000256" key="2">
    <source>
        <dbReference type="ARBA" id="ARBA00004613"/>
    </source>
</evidence>
<feature type="compositionally biased region" description="Polar residues" evidence="14">
    <location>
        <begin position="353"/>
        <end position="366"/>
    </location>
</feature>
<evidence type="ECO:0000256" key="5">
    <source>
        <dbReference type="ARBA" id="ARBA00012754"/>
    </source>
</evidence>
<feature type="domain" description="Mannosidase Ig/CBM-like" evidence="17">
    <location>
        <begin position="1282"/>
        <end position="1376"/>
    </location>
</feature>
<feature type="compositionally biased region" description="Low complexity" evidence="14">
    <location>
        <begin position="269"/>
        <end position="283"/>
    </location>
</feature>
<feature type="region of interest" description="Disordered" evidence="14">
    <location>
        <begin position="244"/>
        <end position="318"/>
    </location>
</feature>
<dbReference type="InterPro" id="IPR054593">
    <property type="entry name" value="Beta-mannosidase-like_N2"/>
</dbReference>
<evidence type="ECO:0000259" key="17">
    <source>
        <dbReference type="Pfam" id="PF17786"/>
    </source>
</evidence>
<feature type="region of interest" description="Disordered" evidence="14">
    <location>
        <begin position="454"/>
        <end position="529"/>
    </location>
</feature>
<dbReference type="Pfam" id="PF00703">
    <property type="entry name" value="Glyco_hydro_2"/>
    <property type="match status" value="1"/>
</dbReference>
<evidence type="ECO:0000256" key="9">
    <source>
        <dbReference type="ARBA" id="ARBA00023295"/>
    </source>
</evidence>
<feature type="region of interest" description="Disordered" evidence="14">
    <location>
        <begin position="331"/>
        <end position="423"/>
    </location>
</feature>
<accession>A0A835CQN0</accession>
<dbReference type="Proteomes" id="UP000639338">
    <property type="component" value="Unassembled WGS sequence"/>
</dbReference>
<dbReference type="SUPFAM" id="SSF51445">
    <property type="entry name" value="(Trans)glycosidases"/>
    <property type="match status" value="1"/>
</dbReference>
<reference evidence="19 20" key="1">
    <citation type="submission" date="2020-08" db="EMBL/GenBank/DDBJ databases">
        <title>Aphidius gifuensis genome sequencing and assembly.</title>
        <authorList>
            <person name="Du Z."/>
        </authorList>
    </citation>
    <scope>NUCLEOTIDE SEQUENCE [LARGE SCALE GENOMIC DNA]</scope>
    <source>
        <strain evidence="19">YNYX2018</strain>
        <tissue evidence="19">Adults</tissue>
    </source>
</reference>
<feature type="domain" description="Glycoside hydrolase family 2 immunoglobulin-like beta-sandwich" evidence="15">
    <location>
        <begin position="780"/>
        <end position="901"/>
    </location>
</feature>
<dbReference type="GO" id="GO:0004567">
    <property type="term" value="F:beta-mannosidase activity"/>
    <property type="evidence" value="ECO:0007669"/>
    <property type="project" value="UniProtKB-EC"/>
</dbReference>
<feature type="region of interest" description="Disordered" evidence="14">
    <location>
        <begin position="29"/>
        <end position="103"/>
    </location>
</feature>
<evidence type="ECO:0000256" key="3">
    <source>
        <dbReference type="ARBA" id="ARBA00004740"/>
    </source>
</evidence>
<evidence type="ECO:0000313" key="20">
    <source>
        <dbReference type="Proteomes" id="UP000639338"/>
    </source>
</evidence>
<evidence type="ECO:0000259" key="15">
    <source>
        <dbReference type="Pfam" id="PF00703"/>
    </source>
</evidence>
<feature type="domain" description="Beta-mannosidase-like galactose-binding" evidence="18">
    <location>
        <begin position="655"/>
        <end position="768"/>
    </location>
</feature>
<keyword evidence="8" id="KW-0325">Glycoprotein</keyword>
<dbReference type="Gene3D" id="3.20.20.80">
    <property type="entry name" value="Glycosidases"/>
    <property type="match status" value="1"/>
</dbReference>
<feature type="compositionally biased region" description="Acidic residues" evidence="14">
    <location>
        <begin position="399"/>
        <end position="423"/>
    </location>
</feature>
<comment type="subunit">
    <text evidence="4">Homodimer.</text>
</comment>
<evidence type="ECO:0000256" key="6">
    <source>
        <dbReference type="ARBA" id="ARBA00022525"/>
    </source>
</evidence>
<dbReference type="Gene3D" id="2.60.120.260">
    <property type="entry name" value="Galactose-binding domain-like"/>
    <property type="match status" value="1"/>
</dbReference>
<dbReference type="InterPro" id="IPR041447">
    <property type="entry name" value="Mannosidase_ig"/>
</dbReference>
<feature type="compositionally biased region" description="Polar residues" evidence="14">
    <location>
        <begin position="49"/>
        <end position="58"/>
    </location>
</feature>
<dbReference type="InterPro" id="IPR008979">
    <property type="entry name" value="Galactose-bd-like_sf"/>
</dbReference>
<dbReference type="Pfam" id="PF17786">
    <property type="entry name" value="Mannosidase_ig"/>
    <property type="match status" value="1"/>
</dbReference>
<comment type="similarity">
    <text evidence="11">Belongs to the glycosyl hydrolase 2 family. Beta-mannosidase B subfamily.</text>
</comment>
<dbReference type="PANTHER" id="PTHR43730">
    <property type="entry name" value="BETA-MANNOSIDASE"/>
    <property type="match status" value="1"/>
</dbReference>
<evidence type="ECO:0000256" key="11">
    <source>
        <dbReference type="ARBA" id="ARBA00038429"/>
    </source>
</evidence>
<comment type="subcellular location">
    <subcellularLocation>
        <location evidence="2">Secreted</location>
    </subcellularLocation>
</comment>
<evidence type="ECO:0000259" key="16">
    <source>
        <dbReference type="Pfam" id="PF17753"/>
    </source>
</evidence>
<feature type="compositionally biased region" description="Polar residues" evidence="14">
    <location>
        <begin position="72"/>
        <end position="88"/>
    </location>
</feature>
<dbReference type="InterPro" id="IPR006102">
    <property type="entry name" value="Ig-like_GH2"/>
</dbReference>
<evidence type="ECO:0000256" key="10">
    <source>
        <dbReference type="ARBA" id="ARBA00033445"/>
    </source>
</evidence>
<evidence type="ECO:0000256" key="1">
    <source>
        <dbReference type="ARBA" id="ARBA00000829"/>
    </source>
</evidence>
<evidence type="ECO:0000256" key="4">
    <source>
        <dbReference type="ARBA" id="ARBA00011738"/>
    </source>
</evidence>